<dbReference type="OrthoDB" id="1652165at2"/>
<evidence type="ECO:0008006" key="3">
    <source>
        <dbReference type="Google" id="ProtNLM"/>
    </source>
</evidence>
<dbReference type="InterPro" id="IPR026341">
    <property type="entry name" value="T9SS_type_B"/>
</dbReference>
<dbReference type="STRING" id="1849968.A8C32_12790"/>
<dbReference type="Proteomes" id="UP000095713">
    <property type="component" value="Unassembled WGS sequence"/>
</dbReference>
<organism evidence="1 2">
    <name type="scientific">Flavivirga aquatica</name>
    <dbReference type="NCBI Taxonomy" id="1849968"/>
    <lineage>
        <taxon>Bacteria</taxon>
        <taxon>Pseudomonadati</taxon>
        <taxon>Bacteroidota</taxon>
        <taxon>Flavobacteriia</taxon>
        <taxon>Flavobacteriales</taxon>
        <taxon>Flavobacteriaceae</taxon>
        <taxon>Flavivirga</taxon>
    </lineage>
</organism>
<dbReference type="EMBL" id="MDJD01000007">
    <property type="protein sequence ID" value="OEK09574.1"/>
    <property type="molecule type" value="Genomic_DNA"/>
</dbReference>
<sequence length="770" mass="84872">MLKNKFLVVIIILFLITKVNAQLGFCLGNSGDPIFTEDFGTASGTGVEHTPLPLPGQTSYTFLGFTVFGDGKYTVTNLNYQQWNWFMVDDHTVGDTNGRMLIVNASFTPGEFFRIPITGLCENTTYEFSSWLMNLTPRDLLSAGRTPNPCNVRFEIWDSLDTTLLKSGDTGDFLGNLSTETGAWRDFGLVFQTLVGQTSVILKMVNNGTGGYGNDLAIDDIVFKSCGDAITVSDGSSNNITICSSQTPYATTLSANPDGAVFGSHFYQWQQSSDGNTWINIAGETNQNIMISGINATSYYRTKVAEFSGNLSNSQCNTLSDVFQVRVNQASVAPNINCWETAKLNENTCTWDVTGIQPLAPTGLECWETVTFDTTSCSWQVTGTQPMTPTGLECWETLVFNTTSCSWSVGGTQPVQPAIDCWETVTFDTTSCSWEVAGTQPMAPTGLECWETPVFNKVSCSWEVTGTQPTQPVINCWQTTAFNTTTCIWETSGVKPIEPVRECWETVTFNTISCSWGITGTQPVVPTGLQCWQIATFDNASCTWNVSGIQPVDELNISFCENENVVLEPITGATNPTYLWSTGETTEIITVDIVGVYEVEVTDNSGCLVIKRAYTVTQKDNPIIESIKSDGNDIVIRTANTGNFLYSIDGSIFQLSNIFENIEGGEYTIYVKEQSCGKIVSGSFIHFYIPKFFTPNNDGVHDTFDLKGVELYEVSQVSIFDRYGKLLKSAVNSSFSWNGSFNNKLLPTGDYWYIIIIDNQKMTGHFTLKR</sequence>
<gene>
    <name evidence="1" type="ORF">A8C32_12790</name>
</gene>
<dbReference type="AlphaFoldDB" id="A0A1E5TDX2"/>
<protein>
    <recommendedName>
        <fullName evidence="3">MAM domain-containing protein</fullName>
    </recommendedName>
</protein>
<comment type="caution">
    <text evidence="1">The sequence shown here is derived from an EMBL/GenBank/DDBJ whole genome shotgun (WGS) entry which is preliminary data.</text>
</comment>
<accession>A0A1E5TDX2</accession>
<proteinExistence type="predicted"/>
<keyword evidence="2" id="KW-1185">Reference proteome</keyword>
<reference evidence="1 2" key="1">
    <citation type="submission" date="2016-05" db="EMBL/GenBank/DDBJ databases">
        <title>Draft Genome Sequence of Algibacter sp. Strain SK-16 Isolated from the Surface Water of Aburatsubo Inlet.</title>
        <authorList>
            <person name="Wong S.-K."/>
            <person name="Yoshizawa S."/>
            <person name="Nakajima Y."/>
            <person name="Ogura Y."/>
            <person name="Tetsuya H."/>
            <person name="Hamasaki K."/>
        </authorList>
    </citation>
    <scope>NUCLEOTIDE SEQUENCE [LARGE SCALE GENOMIC DNA]</scope>
    <source>
        <strain evidence="1 2">SK-16</strain>
    </source>
</reference>
<evidence type="ECO:0000313" key="2">
    <source>
        <dbReference type="Proteomes" id="UP000095713"/>
    </source>
</evidence>
<dbReference type="NCBIfam" id="TIGR04131">
    <property type="entry name" value="Bac_Flav_CTERM"/>
    <property type="match status" value="1"/>
</dbReference>
<evidence type="ECO:0000313" key="1">
    <source>
        <dbReference type="EMBL" id="OEK09574.1"/>
    </source>
</evidence>
<dbReference type="Pfam" id="PF13585">
    <property type="entry name" value="CHU_C"/>
    <property type="match status" value="1"/>
</dbReference>
<name>A0A1E5TDX2_9FLAO</name>